<dbReference type="PROSITE" id="PS51257">
    <property type="entry name" value="PROKAR_LIPOPROTEIN"/>
    <property type="match status" value="1"/>
</dbReference>
<feature type="region of interest" description="Disordered" evidence="1">
    <location>
        <begin position="270"/>
        <end position="505"/>
    </location>
</feature>
<evidence type="ECO:0000256" key="1">
    <source>
        <dbReference type="SAM" id="MobiDB-lite"/>
    </source>
</evidence>
<evidence type="ECO:0000313" key="3">
    <source>
        <dbReference type="Proteomes" id="UP000028607"/>
    </source>
</evidence>
<reference evidence="2 3" key="2">
    <citation type="journal article" date="2015" name="Antonie Van Leeuwenhoek">
        <title>Thioclava indica sp. nov., isolated from surface seawater of the Indian Ocean.</title>
        <authorList>
            <person name="Liu Y."/>
            <person name="Lai Q."/>
            <person name="Du J."/>
            <person name="Xu H."/>
            <person name="Jiang L."/>
            <person name="Shao Z."/>
        </authorList>
    </citation>
    <scope>NUCLEOTIDE SEQUENCE [LARGE SCALE GENOMIC DNA]</scope>
    <source>
        <strain evidence="2 3">13D2W-2</strain>
    </source>
</reference>
<feature type="compositionally biased region" description="Acidic residues" evidence="1">
    <location>
        <begin position="422"/>
        <end position="432"/>
    </location>
</feature>
<organism evidence="2 3">
    <name type="scientific">Thioclava atlantica</name>
    <dbReference type="NCBI Taxonomy" id="1317124"/>
    <lineage>
        <taxon>Bacteria</taxon>
        <taxon>Pseudomonadati</taxon>
        <taxon>Pseudomonadota</taxon>
        <taxon>Alphaproteobacteria</taxon>
        <taxon>Rhodobacterales</taxon>
        <taxon>Paracoccaceae</taxon>
        <taxon>Thioclava</taxon>
    </lineage>
</organism>
<feature type="compositionally biased region" description="Acidic residues" evidence="1">
    <location>
        <begin position="468"/>
        <end position="482"/>
    </location>
</feature>
<feature type="compositionally biased region" description="Low complexity" evidence="1">
    <location>
        <begin position="95"/>
        <end position="123"/>
    </location>
</feature>
<name>A0A085U1T6_9RHOB</name>
<feature type="compositionally biased region" description="Low complexity" evidence="1">
    <location>
        <begin position="406"/>
        <end position="421"/>
    </location>
</feature>
<feature type="region of interest" description="Disordered" evidence="1">
    <location>
        <begin position="81"/>
        <end position="123"/>
    </location>
</feature>
<keyword evidence="3" id="KW-1185">Reference proteome</keyword>
<protein>
    <submittedName>
        <fullName evidence="2">Lipoprotein</fullName>
    </submittedName>
</protein>
<feature type="compositionally biased region" description="Basic and acidic residues" evidence="1">
    <location>
        <begin position="483"/>
        <end position="505"/>
    </location>
</feature>
<evidence type="ECO:0000313" key="2">
    <source>
        <dbReference type="EMBL" id="KFE36933.1"/>
    </source>
</evidence>
<dbReference type="Proteomes" id="UP000028607">
    <property type="component" value="Unassembled WGS sequence"/>
</dbReference>
<dbReference type="STRING" id="1317124.DW2_02205"/>
<comment type="caution">
    <text evidence="2">The sequence shown here is derived from an EMBL/GenBank/DDBJ whole genome shotgun (WGS) entry which is preliminary data.</text>
</comment>
<sequence length="730" mass="78990">MVGASKILTVSYGTFSCTLEGFDEPFKTMKAIAEYFRDLAAEDRFFGAEPPQPDTEMLHRIAEREIQRRVEAKVSENGIVLRQPESVEDEEAAEAEAPAAPQGEALPSAPVAETAVAEPEVAVEPEVTVDTVTVTARSEAPATAPEAEAVPESVAAKLQRIREAVARARAAQSETVVEEDEPSSVAEGMAARFAPEPSAESEDFGYELDISGPLSSDEIIEELAEEVEETEVAEEAETVEATVDVTATEDATEAQDKAAEAEERLQEVVAEAEEAPEERTAEEAVSEEPVEEIEEIEEISLEIELAEDASAEEAAEETDEAVAEETAEAEEEPVTPIRARVIKVRRPEQKMAQAPAETPVEPAEEDDLAARLASELAAETAAEEAEEQEPVTGSLSAEAEAELMRELAALEMEEPASAAIAEEPEEAAEEFEAPVARQADEDERAEEALGEEHPKADVLILGETAKADEEEAGGSVVEEQELDREAEMSRLLEEADKQAKGEDTRRRFSAIAHLKAAVAATVADRIAKGQDTAKGGAPESDASEPYREDLTQAVRPRRPVSAGEPSARRPEPMRPSPLVLVSEQRIHSAPDEDEPETEAAETQMVRPRRISTAQFATSVGGDDGLSPLDPQQAKSFAEFAESLGPQGLSDILEAAAAYTSVIEGRPHFSPPQIMRKLSSFEETAEVPREERMRVFGRLLRQGKITKVKRGQYAITEASRYWDEAKMASGQ</sequence>
<feature type="compositionally biased region" description="Low complexity" evidence="1">
    <location>
        <begin position="370"/>
        <end position="380"/>
    </location>
</feature>
<gene>
    <name evidence="2" type="ORF">DW2_02205</name>
</gene>
<dbReference type="RefSeq" id="WP_038143117.1">
    <property type="nucleotide sequence ID" value="NZ_AQRC01000001.1"/>
</dbReference>
<dbReference type="eggNOG" id="ENOG502Z8NH">
    <property type="taxonomic scope" value="Bacteria"/>
</dbReference>
<reference evidence="3" key="1">
    <citation type="submission" date="2013-04" db="EMBL/GenBank/DDBJ databases">
        <title>Thioclava sp. 13D2W-2 Genome Sequencing.</title>
        <authorList>
            <person name="Lai Q."/>
            <person name="Li G."/>
            <person name="Shao Z."/>
        </authorList>
    </citation>
    <scope>NUCLEOTIDE SEQUENCE [LARGE SCALE GENOMIC DNA]</scope>
    <source>
        <strain evidence="3">13D2W-2</strain>
    </source>
</reference>
<feature type="compositionally biased region" description="Low complexity" evidence="1">
    <location>
        <begin position="352"/>
        <end position="361"/>
    </location>
</feature>
<feature type="compositionally biased region" description="Basic and acidic residues" evidence="1">
    <location>
        <begin position="446"/>
        <end position="456"/>
    </location>
</feature>
<dbReference type="AlphaFoldDB" id="A0A085U1T6"/>
<feature type="compositionally biased region" description="Acidic residues" evidence="1">
    <location>
        <begin position="284"/>
        <end position="333"/>
    </location>
</feature>
<feature type="region of interest" description="Disordered" evidence="1">
    <location>
        <begin position="527"/>
        <end position="606"/>
    </location>
</feature>
<accession>A0A085U1T6</accession>
<proteinExistence type="predicted"/>
<dbReference type="OrthoDB" id="7798282at2"/>
<dbReference type="PATRIC" id="fig|1317124.6.peg.442"/>
<keyword evidence="2" id="KW-0449">Lipoprotein</keyword>
<dbReference type="EMBL" id="AQRC01000001">
    <property type="protein sequence ID" value="KFE36933.1"/>
    <property type="molecule type" value="Genomic_DNA"/>
</dbReference>